<sequence length="134" mass="14998">MNNGRKIPKSRSTYSINSAATDLYNIYRNIQLRNTQNNARIEEDAKSIKSMSRLPSTMNSSLPRSELSRRRQSTYAGSVANGSTRKSDVKLDSREIYRMLSSKPDKPILRQPTAAAGPPPVTKSTSFASRLFGW</sequence>
<feature type="compositionally biased region" description="Polar residues" evidence="1">
    <location>
        <begin position="49"/>
        <end position="59"/>
    </location>
</feature>
<organism evidence="2 3">
    <name type="scientific">Candida viswanathii</name>
    <dbReference type="NCBI Taxonomy" id="5486"/>
    <lineage>
        <taxon>Eukaryota</taxon>
        <taxon>Fungi</taxon>
        <taxon>Dikarya</taxon>
        <taxon>Ascomycota</taxon>
        <taxon>Saccharomycotina</taxon>
        <taxon>Pichiomycetes</taxon>
        <taxon>Debaryomycetaceae</taxon>
        <taxon>Candida/Lodderomyces clade</taxon>
        <taxon>Candida</taxon>
    </lineage>
</organism>
<evidence type="ECO:0000256" key="1">
    <source>
        <dbReference type="SAM" id="MobiDB-lite"/>
    </source>
</evidence>
<reference evidence="2 3" key="1">
    <citation type="submission" date="2018-06" db="EMBL/GenBank/DDBJ databases">
        <title>Whole genome sequencing of Candida tropicalis (genome annotated by CSBL at Korea University).</title>
        <authorList>
            <person name="Ahn J."/>
        </authorList>
    </citation>
    <scope>NUCLEOTIDE SEQUENCE [LARGE SCALE GENOMIC DNA]</scope>
    <source>
        <strain evidence="2 3">ATCC 20962</strain>
    </source>
</reference>
<accession>A0A367XSJ5</accession>
<feature type="region of interest" description="Disordered" evidence="1">
    <location>
        <begin position="34"/>
        <end position="125"/>
    </location>
</feature>
<feature type="compositionally biased region" description="Polar residues" evidence="1">
    <location>
        <begin position="74"/>
        <end position="84"/>
    </location>
</feature>
<dbReference type="STRING" id="5486.A0A367XSJ5"/>
<gene>
    <name evidence="2" type="ORF">Cantr_05727</name>
</gene>
<name>A0A367XSJ5_9ASCO</name>
<feature type="compositionally biased region" description="Basic and acidic residues" evidence="1">
    <location>
        <begin position="85"/>
        <end position="108"/>
    </location>
</feature>
<comment type="caution">
    <text evidence="2">The sequence shown here is derived from an EMBL/GenBank/DDBJ whole genome shotgun (WGS) entry which is preliminary data.</text>
</comment>
<protein>
    <submittedName>
        <fullName evidence="2">Uncharacterized protein</fullName>
    </submittedName>
</protein>
<dbReference type="EMBL" id="QLNQ01000029">
    <property type="protein sequence ID" value="RCK55771.1"/>
    <property type="molecule type" value="Genomic_DNA"/>
</dbReference>
<keyword evidence="3" id="KW-1185">Reference proteome</keyword>
<proteinExistence type="predicted"/>
<dbReference type="Proteomes" id="UP000253472">
    <property type="component" value="Unassembled WGS sequence"/>
</dbReference>
<dbReference type="AlphaFoldDB" id="A0A367XSJ5"/>
<evidence type="ECO:0000313" key="3">
    <source>
        <dbReference type="Proteomes" id="UP000253472"/>
    </source>
</evidence>
<evidence type="ECO:0000313" key="2">
    <source>
        <dbReference type="EMBL" id="RCK55771.1"/>
    </source>
</evidence>